<keyword evidence="6" id="KW-0807">Transducer</keyword>
<dbReference type="PROSITE" id="PS50833">
    <property type="entry name" value="BRIX"/>
    <property type="match status" value="1"/>
</dbReference>
<comment type="caution">
    <text evidence="14">The sequence shown here is derived from an EMBL/GenBank/DDBJ whole genome shotgun (WGS) entry which is preliminary data.</text>
</comment>
<dbReference type="EMBL" id="BACD03000009">
    <property type="protein sequence ID" value="GAO47408.1"/>
    <property type="molecule type" value="Genomic_DNA"/>
</dbReference>
<dbReference type="InterPro" id="IPR037755">
    <property type="entry name" value="Plc1_PH"/>
</dbReference>
<dbReference type="GO" id="GO:0005509">
    <property type="term" value="F:calcium ion binding"/>
    <property type="evidence" value="ECO:0007669"/>
    <property type="project" value="InterPro"/>
</dbReference>
<dbReference type="Gene3D" id="3.40.50.10480">
    <property type="entry name" value="Probable brix-domain ribosomal biogenesis protein"/>
    <property type="match status" value="1"/>
</dbReference>
<dbReference type="InterPro" id="IPR000008">
    <property type="entry name" value="C2_dom"/>
</dbReference>
<dbReference type="GO" id="GO:0034457">
    <property type="term" value="C:Mpp10 complex"/>
    <property type="evidence" value="ECO:0007669"/>
    <property type="project" value="UniProtKB-ARBA"/>
</dbReference>
<evidence type="ECO:0000256" key="7">
    <source>
        <dbReference type="ARBA" id="ARBA00059664"/>
    </source>
</evidence>
<dbReference type="GO" id="GO:0006364">
    <property type="term" value="P:rRNA processing"/>
    <property type="evidence" value="ECO:0007669"/>
    <property type="project" value="InterPro"/>
</dbReference>
<dbReference type="InterPro" id="IPR007109">
    <property type="entry name" value="Brix"/>
</dbReference>
<accession>A0A0E9NC87</accession>
<evidence type="ECO:0000259" key="10">
    <source>
        <dbReference type="PROSITE" id="PS50004"/>
    </source>
</evidence>
<keyword evidence="3 8" id="KW-0378">Hydrolase</keyword>
<dbReference type="GO" id="GO:0048015">
    <property type="term" value="P:phosphatidylinositol-mediated signaling"/>
    <property type="evidence" value="ECO:0007669"/>
    <property type="project" value="TreeGrafter"/>
</dbReference>
<feature type="compositionally biased region" description="Low complexity" evidence="9">
    <location>
        <begin position="598"/>
        <end position="609"/>
    </location>
</feature>
<dbReference type="SMART" id="SM00149">
    <property type="entry name" value="PLCYc"/>
    <property type="match status" value="1"/>
</dbReference>
<proteinExistence type="predicted"/>
<dbReference type="PRINTS" id="PR00390">
    <property type="entry name" value="PHPHLIPASEC"/>
</dbReference>
<dbReference type="FunFam" id="3.40.50.10480:FF:000001">
    <property type="entry name" value="IMP4, U3 small nucleolar ribonucleoprotein"/>
    <property type="match status" value="1"/>
</dbReference>
<dbReference type="SUPFAM" id="SSF50729">
    <property type="entry name" value="PH domain-like"/>
    <property type="match status" value="1"/>
</dbReference>
<dbReference type="InterPro" id="IPR000909">
    <property type="entry name" value="PLipase_C_PInositol-sp_X_dom"/>
</dbReference>
<dbReference type="InterPro" id="IPR002048">
    <property type="entry name" value="EF_hand_dom"/>
</dbReference>
<dbReference type="InterPro" id="IPR017946">
    <property type="entry name" value="PLC-like_Pdiesterase_TIM-brl"/>
</dbReference>
<evidence type="ECO:0000256" key="4">
    <source>
        <dbReference type="ARBA" id="ARBA00022963"/>
    </source>
</evidence>
<dbReference type="Gene3D" id="2.30.29.30">
    <property type="entry name" value="Pleckstrin-homology domain (PH domain)/Phosphotyrosine-binding domain (PTB)"/>
    <property type="match status" value="1"/>
</dbReference>
<dbReference type="PROSITE" id="PS50222">
    <property type="entry name" value="EF_HAND_2"/>
    <property type="match status" value="1"/>
</dbReference>
<dbReference type="Pfam" id="PF04427">
    <property type="entry name" value="Brix"/>
    <property type="match status" value="1"/>
</dbReference>
<dbReference type="SUPFAM" id="SSF47473">
    <property type="entry name" value="EF-hand"/>
    <property type="match status" value="1"/>
</dbReference>
<evidence type="ECO:0000259" key="12">
    <source>
        <dbReference type="PROSITE" id="PS50222"/>
    </source>
</evidence>
<sequence>MPPTKASVEEEKVLKGLQLLATEDIACNGVDHVERHAGDMQSGEVANGLEGEALPKSHDFGMTQIYDEFAQKRSFEEPQPQAAPLPAFPRPVRSASMPIEYTKAPRPSESTASKPSILRRLSRGSRTMVSASGPVTQRRRSSSDPSKPHELEPGITESTLVHESLQSGIALLRVTRKKVRERIFMLHLDSALVTWDTKSTSRFAIDDIKEIRCGSDARNYREQFKISTEHEPRWMTIIYAQDRKLKALHLIAPTTKTHELWRSTLERLYRYRVEMMGGLGLLGRQSLTLITRQWRETEKTHDSHLTFEEVERLCRKLHVNTSRAYLKGQFDEADENTTGKLSFAQFQQFVKRLKERREVVNLFRKHAANHAAMTVDEFVMFCIDVQKNTQGPDELCKVYAKYCDKCNDEQFDEQEASSCALTVEGFTRFLHSHDNPILVSTVLDMSRPLNDYFISSSHNTYLLGRQVAGESSVEGYIRVLQRGCRCVEIDCWDGPDGPAVFHGRTFTSKIKFVDVVQTIAKYAFLVTPFPLIISLEVHCNAEQQQTMVDLLRSNLGEALVTEPIRNDDGKLPSPMDLKHRILLKVKNHSIEDPDDSYFIDSSSTSTTDTAESDTLDSEAARPVLPSTSKPSPKPKHRAKIIKPLADLAVYSKALKYRNFSLPESKTYNHIFSFSERTFKQVSKAVPAQLMKHNSRYLMRIYPSAYRISSSNFEPTRFWRKGVQMVALNWQTYDLGLQMNDAMFAADRTGYTVKPQYLWSSEIQKSVPTPSRTVLLKLQVISAQQLPRPRDSRADVVINPCVEVEVFADDSATEQLQTLKKRTHTFHNNGFNPVWDESFRFELPACRNKDLVFVRFSVYNDDGHSNAGTLFATYCVRLRDLGQGFRHVPLSDLQGEQFLFSTLFIKRVRAVESKYLQLVIMIRRNARQRREYLYARALAQKEEALYEKKQKIKAAVAAGKPIAPEVQAGVQNEDLKYDESQQAEMLEQMDNEYFLSGIRDPKVLVTTSRDPSVKLAQFAKEVRLVIPNSQRINRGNYVMNDIAAACRANDVSDLVILHEHRGVPDGLIISHFPHGPTASFTLHNVNLRHDIPDAGTASEAFPHLILHNFTSKLGKRVTDILKNVFPPSPKSDSPRTLTFANDGDFISFRHHVHVKTGPKSLELAEVGPRFEMRLYQIKLGTIENVDADVEFQLHPFQRTARKRDVL</sequence>
<reference evidence="14 15" key="3">
    <citation type="journal article" date="2015" name="Genome Announc.">
        <title>Draft Genome Sequence of the Archiascomycetous Yeast Saitoella complicata.</title>
        <authorList>
            <person name="Yamauchi K."/>
            <person name="Kondo S."/>
            <person name="Hamamoto M."/>
            <person name="Takahashi Y."/>
            <person name="Ogura Y."/>
            <person name="Hayashi T."/>
            <person name="Nishida H."/>
        </authorList>
    </citation>
    <scope>NUCLEOTIDE SEQUENCE [LARGE SCALE GENOMIC DNA]</scope>
    <source>
        <strain evidence="14 15">NRRL Y-17804</strain>
    </source>
</reference>
<feature type="domain" description="EF-hand" evidence="12">
    <location>
        <begin position="321"/>
        <end position="356"/>
    </location>
</feature>
<evidence type="ECO:0000256" key="3">
    <source>
        <dbReference type="ARBA" id="ARBA00022801"/>
    </source>
</evidence>
<keyword evidence="4 8" id="KW-0442">Lipid degradation</keyword>
<dbReference type="GO" id="GO:0019843">
    <property type="term" value="F:rRNA binding"/>
    <property type="evidence" value="ECO:0007669"/>
    <property type="project" value="InterPro"/>
</dbReference>
<dbReference type="SUPFAM" id="SSF52954">
    <property type="entry name" value="Class II aaRS ABD-related"/>
    <property type="match status" value="1"/>
</dbReference>
<evidence type="ECO:0000256" key="9">
    <source>
        <dbReference type="SAM" id="MobiDB-lite"/>
    </source>
</evidence>
<keyword evidence="15" id="KW-1185">Reference proteome</keyword>
<comment type="cofactor">
    <cofactor evidence="2">
        <name>Ca(2+)</name>
        <dbReference type="ChEBI" id="CHEBI:29108"/>
    </cofactor>
</comment>
<dbReference type="InterPro" id="IPR035892">
    <property type="entry name" value="C2_domain_sf"/>
</dbReference>
<gene>
    <name evidence="14" type="ORF">G7K_1616-t1</name>
</gene>
<dbReference type="GO" id="GO:0042274">
    <property type="term" value="P:ribosomal small subunit biogenesis"/>
    <property type="evidence" value="ECO:0007669"/>
    <property type="project" value="UniProtKB-ARBA"/>
</dbReference>
<protein>
    <recommendedName>
        <fullName evidence="8">Phosphoinositide phospholipase C</fullName>
        <ecNumber evidence="8">3.1.4.11</ecNumber>
    </recommendedName>
</protein>
<evidence type="ECO:0000313" key="14">
    <source>
        <dbReference type="EMBL" id="GAO47408.1"/>
    </source>
</evidence>
<evidence type="ECO:0000259" key="13">
    <source>
        <dbReference type="PROSITE" id="PS50833"/>
    </source>
</evidence>
<feature type="region of interest" description="Disordered" evidence="9">
    <location>
        <begin position="596"/>
        <end position="637"/>
    </location>
</feature>
<feature type="domain" description="Brix" evidence="13">
    <location>
        <begin position="1000"/>
        <end position="1182"/>
    </location>
</feature>
<dbReference type="InterPro" id="IPR001192">
    <property type="entry name" value="PI-PLC_fam"/>
</dbReference>
<dbReference type="Gene3D" id="2.60.40.150">
    <property type="entry name" value="C2 domain"/>
    <property type="match status" value="1"/>
</dbReference>
<dbReference type="SUPFAM" id="SSF51695">
    <property type="entry name" value="PLC-like phosphodiesterases"/>
    <property type="match status" value="1"/>
</dbReference>
<feature type="region of interest" description="Disordered" evidence="9">
    <location>
        <begin position="99"/>
        <end position="158"/>
    </location>
</feature>
<dbReference type="Gene3D" id="1.10.238.10">
    <property type="entry name" value="EF-hand"/>
    <property type="match status" value="2"/>
</dbReference>
<dbReference type="EC" id="3.1.4.11" evidence="8"/>
<reference evidence="14 15" key="1">
    <citation type="journal article" date="2011" name="J. Gen. Appl. Microbiol.">
        <title>Draft genome sequencing of the enigmatic yeast Saitoella complicata.</title>
        <authorList>
            <person name="Nishida H."/>
            <person name="Hamamoto M."/>
            <person name="Sugiyama J."/>
        </authorList>
    </citation>
    <scope>NUCLEOTIDE SEQUENCE [LARGE SCALE GENOMIC DNA]</scope>
    <source>
        <strain evidence="14 15">NRRL Y-17804</strain>
    </source>
</reference>
<dbReference type="InterPro" id="IPR015359">
    <property type="entry name" value="PLC_EF-hand-like"/>
</dbReference>
<name>A0A0E9NC87_SAICN</name>
<comment type="catalytic activity">
    <reaction evidence="1 8">
        <text>a 1,2-diacyl-sn-glycero-3-phospho-(1D-myo-inositol-4,5-bisphosphate) + H2O = 1D-myo-inositol 1,4,5-trisphosphate + a 1,2-diacyl-sn-glycerol + H(+)</text>
        <dbReference type="Rhea" id="RHEA:33179"/>
        <dbReference type="ChEBI" id="CHEBI:15377"/>
        <dbReference type="ChEBI" id="CHEBI:15378"/>
        <dbReference type="ChEBI" id="CHEBI:17815"/>
        <dbReference type="ChEBI" id="CHEBI:58456"/>
        <dbReference type="ChEBI" id="CHEBI:203600"/>
        <dbReference type="EC" id="3.1.4.11"/>
    </reaction>
</comment>
<dbReference type="STRING" id="698492.A0A0E9NC87"/>
<evidence type="ECO:0000313" key="15">
    <source>
        <dbReference type="Proteomes" id="UP000033140"/>
    </source>
</evidence>
<dbReference type="Pfam" id="PF00387">
    <property type="entry name" value="PI-PLC-Y"/>
    <property type="match status" value="1"/>
</dbReference>
<keyword evidence="5 8" id="KW-0443">Lipid metabolism</keyword>
<dbReference type="GO" id="GO:0016042">
    <property type="term" value="P:lipid catabolic process"/>
    <property type="evidence" value="ECO:0007669"/>
    <property type="project" value="UniProtKB-KW"/>
</dbReference>
<feature type="domain" description="C2" evidence="10">
    <location>
        <begin position="758"/>
        <end position="891"/>
    </location>
</feature>
<dbReference type="PROSITE" id="PS50008">
    <property type="entry name" value="PIPLC_Y_DOMAIN"/>
    <property type="match status" value="1"/>
</dbReference>
<dbReference type="GO" id="GO:0005654">
    <property type="term" value="C:nucleoplasm"/>
    <property type="evidence" value="ECO:0007669"/>
    <property type="project" value="UniProtKB-ARBA"/>
</dbReference>
<evidence type="ECO:0000256" key="6">
    <source>
        <dbReference type="ARBA" id="ARBA00023224"/>
    </source>
</evidence>
<dbReference type="Pfam" id="PF09279">
    <property type="entry name" value="EF-hand_like"/>
    <property type="match status" value="1"/>
</dbReference>
<reference evidence="14 15" key="2">
    <citation type="journal article" date="2014" name="J. Gen. Appl. Microbiol.">
        <title>The early diverging ascomycetous budding yeast Saitoella complicata has three histone deacetylases belonging to the Clr6, Hos2, and Rpd3 lineages.</title>
        <authorList>
            <person name="Nishida H."/>
            <person name="Matsumoto T."/>
            <person name="Kondo S."/>
            <person name="Hamamoto M."/>
            <person name="Yoshikawa H."/>
        </authorList>
    </citation>
    <scope>NUCLEOTIDE SEQUENCE [LARGE SCALE GENOMIC DNA]</scope>
    <source>
        <strain evidence="14 15">NRRL Y-17804</strain>
    </source>
</reference>
<dbReference type="GO" id="GO:0051209">
    <property type="term" value="P:release of sequestered calcium ion into cytosol"/>
    <property type="evidence" value="ECO:0007669"/>
    <property type="project" value="TreeGrafter"/>
</dbReference>
<dbReference type="AlphaFoldDB" id="A0A0E9NC87"/>
<dbReference type="FunFam" id="3.20.20.190:FF:000039">
    <property type="entry name" value="Phosphoinositide phospholipase C"/>
    <property type="match status" value="1"/>
</dbReference>
<dbReference type="CDD" id="cd00275">
    <property type="entry name" value="C2_PLC_like"/>
    <property type="match status" value="1"/>
</dbReference>
<dbReference type="PANTHER" id="PTHR10336:SF36">
    <property type="entry name" value="1-PHOSPHATIDYLINOSITOL 4,5-BISPHOSPHATE PHOSPHODIESTERASE BETA-4"/>
    <property type="match status" value="1"/>
</dbReference>
<evidence type="ECO:0000256" key="2">
    <source>
        <dbReference type="ARBA" id="ARBA00001913"/>
    </source>
</evidence>
<dbReference type="CDD" id="cd08598">
    <property type="entry name" value="PI-PLC1c_yeast"/>
    <property type="match status" value="1"/>
</dbReference>
<dbReference type="GO" id="GO:0004435">
    <property type="term" value="F:phosphatidylinositol-4,5-bisphosphate phospholipase C activity"/>
    <property type="evidence" value="ECO:0007669"/>
    <property type="project" value="UniProtKB-EC"/>
</dbReference>
<dbReference type="SUPFAM" id="SSF49562">
    <property type="entry name" value="C2 domain (Calcium/lipid-binding domain, CaLB)"/>
    <property type="match status" value="1"/>
</dbReference>
<evidence type="ECO:0000259" key="11">
    <source>
        <dbReference type="PROSITE" id="PS50008"/>
    </source>
</evidence>
<dbReference type="InterPro" id="IPR001711">
    <property type="entry name" value="PLipase_C_Pinositol-sp_Y"/>
</dbReference>
<dbReference type="Gene3D" id="3.20.20.190">
    <property type="entry name" value="Phosphatidylinositol (PI) phosphodiesterase"/>
    <property type="match status" value="1"/>
</dbReference>
<dbReference type="OMA" id="YRVEMMG"/>
<dbReference type="Pfam" id="PF00388">
    <property type="entry name" value="PI-PLC-X"/>
    <property type="match status" value="1"/>
</dbReference>
<feature type="compositionally biased region" description="Polar residues" evidence="9">
    <location>
        <begin position="124"/>
        <end position="135"/>
    </location>
</feature>
<comment type="function">
    <text evidence="7">The production of the second messenger molecules diacylglycerol (DAG) and inositol 1,4,5-trisphosphate (IP3) is mediated by activated phosphatidylinositol-specific phospholipase C enzymes.</text>
</comment>
<evidence type="ECO:0000256" key="5">
    <source>
        <dbReference type="ARBA" id="ARBA00023098"/>
    </source>
</evidence>
<dbReference type="SMART" id="SM00879">
    <property type="entry name" value="Brix"/>
    <property type="match status" value="1"/>
</dbReference>
<dbReference type="InterPro" id="IPR011993">
    <property type="entry name" value="PH-like_dom_sf"/>
</dbReference>
<evidence type="ECO:0000256" key="8">
    <source>
        <dbReference type="RuleBase" id="RU361133"/>
    </source>
</evidence>
<dbReference type="GO" id="GO:0032040">
    <property type="term" value="C:small-subunit processome"/>
    <property type="evidence" value="ECO:0007669"/>
    <property type="project" value="UniProtKB-ARBA"/>
</dbReference>
<dbReference type="CDD" id="cd13360">
    <property type="entry name" value="PH_PLC_fungal"/>
    <property type="match status" value="1"/>
</dbReference>
<dbReference type="InterPro" id="IPR011992">
    <property type="entry name" value="EF-hand-dom_pair"/>
</dbReference>
<evidence type="ECO:0000256" key="1">
    <source>
        <dbReference type="ARBA" id="ARBA00001195"/>
    </source>
</evidence>
<dbReference type="PANTHER" id="PTHR10336">
    <property type="entry name" value="PHOSPHOINOSITIDE-SPECIFIC PHOSPHOLIPASE C FAMILY PROTEIN"/>
    <property type="match status" value="1"/>
</dbReference>
<dbReference type="Pfam" id="PF00168">
    <property type="entry name" value="C2"/>
    <property type="match status" value="1"/>
</dbReference>
<dbReference type="PROSITE" id="PS50007">
    <property type="entry name" value="PIPLC_X_DOMAIN"/>
    <property type="match status" value="1"/>
</dbReference>
<dbReference type="Proteomes" id="UP000033140">
    <property type="component" value="Unassembled WGS sequence"/>
</dbReference>
<organism evidence="14 15">
    <name type="scientific">Saitoella complicata (strain BCRC 22490 / CBS 7301 / JCM 7358 / NBRC 10748 / NRRL Y-17804)</name>
    <dbReference type="NCBI Taxonomy" id="698492"/>
    <lineage>
        <taxon>Eukaryota</taxon>
        <taxon>Fungi</taxon>
        <taxon>Dikarya</taxon>
        <taxon>Ascomycota</taxon>
        <taxon>Taphrinomycotina</taxon>
        <taxon>Taphrinomycotina incertae sedis</taxon>
        <taxon>Saitoella</taxon>
    </lineage>
</organism>
<feature type="domain" description="PI-PLC Y-box" evidence="11">
    <location>
        <begin position="644"/>
        <end position="757"/>
    </location>
</feature>
<dbReference type="PROSITE" id="PS50004">
    <property type="entry name" value="C2"/>
    <property type="match status" value="1"/>
</dbReference>
<dbReference type="SMART" id="SM00239">
    <property type="entry name" value="C2"/>
    <property type="match status" value="1"/>
</dbReference>
<dbReference type="SMART" id="SM00148">
    <property type="entry name" value="PLCXc"/>
    <property type="match status" value="1"/>
</dbReference>